<dbReference type="EMBL" id="JAACJK010000059">
    <property type="protein sequence ID" value="KAF5335972.1"/>
    <property type="molecule type" value="Genomic_DNA"/>
</dbReference>
<dbReference type="Pfam" id="PF09759">
    <property type="entry name" value="Atx10homo_assoc"/>
    <property type="match status" value="1"/>
</dbReference>
<dbReference type="InterPro" id="IPR019156">
    <property type="entry name" value="Ataxin-10_domain"/>
</dbReference>
<evidence type="ECO:0000256" key="1">
    <source>
        <dbReference type="ARBA" id="ARBA00008384"/>
    </source>
</evidence>
<evidence type="ECO:0000256" key="6">
    <source>
        <dbReference type="ARBA" id="ARBA00044805"/>
    </source>
</evidence>
<dbReference type="Proteomes" id="UP000541558">
    <property type="component" value="Unassembled WGS sequence"/>
</dbReference>
<keyword evidence="2" id="KW-0132">Cell division</keyword>
<organism evidence="9 10">
    <name type="scientific">Ephemerocybe angulata</name>
    <dbReference type="NCBI Taxonomy" id="980116"/>
    <lineage>
        <taxon>Eukaryota</taxon>
        <taxon>Fungi</taxon>
        <taxon>Dikarya</taxon>
        <taxon>Basidiomycota</taxon>
        <taxon>Agaricomycotina</taxon>
        <taxon>Agaricomycetes</taxon>
        <taxon>Agaricomycetidae</taxon>
        <taxon>Agaricales</taxon>
        <taxon>Agaricineae</taxon>
        <taxon>Psathyrellaceae</taxon>
        <taxon>Ephemerocybe</taxon>
    </lineage>
</organism>
<feature type="region of interest" description="Disordered" evidence="7">
    <location>
        <begin position="349"/>
        <end position="383"/>
    </location>
</feature>
<evidence type="ECO:0000256" key="5">
    <source>
        <dbReference type="ARBA" id="ARBA00044801"/>
    </source>
</evidence>
<dbReference type="Gene3D" id="1.25.10.10">
    <property type="entry name" value="Leucine-rich Repeat Variant"/>
    <property type="match status" value="1"/>
</dbReference>
<evidence type="ECO:0000313" key="10">
    <source>
        <dbReference type="Proteomes" id="UP000541558"/>
    </source>
</evidence>
<name>A0A8H5C677_9AGAR</name>
<keyword evidence="3" id="KW-0131">Cell cycle</keyword>
<accession>A0A8H5C677</accession>
<keyword evidence="10" id="KW-1185">Reference proteome</keyword>
<evidence type="ECO:0000256" key="3">
    <source>
        <dbReference type="ARBA" id="ARBA00023306"/>
    </source>
</evidence>
<dbReference type="GO" id="GO:0005829">
    <property type="term" value="C:cytosol"/>
    <property type="evidence" value="ECO:0007669"/>
    <property type="project" value="TreeGrafter"/>
</dbReference>
<feature type="domain" description="Ataxin-10" evidence="8">
    <location>
        <begin position="490"/>
        <end position="566"/>
    </location>
</feature>
<dbReference type="PANTHER" id="PTHR13255">
    <property type="entry name" value="ATAXIN-10"/>
    <property type="match status" value="1"/>
</dbReference>
<evidence type="ECO:0000256" key="2">
    <source>
        <dbReference type="ARBA" id="ARBA00022618"/>
    </source>
</evidence>
<evidence type="ECO:0000256" key="4">
    <source>
        <dbReference type="ARBA" id="ARBA00044746"/>
    </source>
</evidence>
<dbReference type="SUPFAM" id="SSF48371">
    <property type="entry name" value="ARM repeat"/>
    <property type="match status" value="1"/>
</dbReference>
<comment type="similarity">
    <text evidence="1">Belongs to the ataxin-10 family.</text>
</comment>
<dbReference type="AlphaFoldDB" id="A0A8H5C677"/>
<comment type="function">
    <text evidence="4">May play a role in the regulation of cytokinesis.</text>
</comment>
<dbReference type="PANTHER" id="PTHR13255:SF0">
    <property type="entry name" value="ATAXIN-10"/>
    <property type="match status" value="1"/>
</dbReference>
<dbReference type="InterPro" id="IPR011989">
    <property type="entry name" value="ARM-like"/>
</dbReference>
<gene>
    <name evidence="9" type="ORF">D9611_006384</name>
</gene>
<evidence type="ECO:0000259" key="8">
    <source>
        <dbReference type="Pfam" id="PF09759"/>
    </source>
</evidence>
<reference evidence="9 10" key="1">
    <citation type="journal article" date="2020" name="ISME J.">
        <title>Uncovering the hidden diversity of litter-decomposition mechanisms in mushroom-forming fungi.</title>
        <authorList>
            <person name="Floudas D."/>
            <person name="Bentzer J."/>
            <person name="Ahren D."/>
            <person name="Johansson T."/>
            <person name="Persson P."/>
            <person name="Tunlid A."/>
        </authorList>
    </citation>
    <scope>NUCLEOTIDE SEQUENCE [LARGE SCALE GENOMIC DNA]</scope>
    <source>
        <strain evidence="9 10">CBS 175.51</strain>
    </source>
</reference>
<dbReference type="GO" id="GO:0051301">
    <property type="term" value="P:cell division"/>
    <property type="evidence" value="ECO:0007669"/>
    <property type="project" value="UniProtKB-KW"/>
</dbReference>
<sequence>MVDSSGSSTNGLGSLPARVRKASSGFSILETEKVKVLAETLESGVLELQNEGARKLAGTEQTLWTDLRKLWKDLARSQLTFWDNDEDEEDEPDVTLSEESRYVRSLCMALAKFTRNLVAGVPENQVRAYENEPEIRRLIHYYTSWSAMEDPESIATARVLTQALSNIVTSNQNLVAALWETYLGLPEDQVVLIRLLASPDVRTLLTTLIFILNCIHGSRRRTKLLAKSTIGARICVALLDDMLRLFEEEEESEGGKAFNVGYAIFTRLIEEGTVPDLYKKFTMPDEIITPHQTTLLKLVDSYLQSIQLDISTTPEVDVLQTHVALGPFLAKRFFTLSNYAQAAMQRAIGSSIPPSSPPKTTQPGGAFSNGEASTSSDSHEPPAELDVMLPKVCEALVLATQCVTTVALEAEEHHAKLLQFHAGGGEDIPNMKDFFIDVRYSSQGLVENLIETLRLLDLFLPRIYFGKPVPSPAAPNQQLPNVDPTGFLYVKRDLVRLLGVLAHECRAVQDRTRKAGGIPVVMNLCVIDERNPFLREHALFTLHNLLKNNKDNQAVVDAIKPEAEFDEAGVLKDKFSAMKVK</sequence>
<dbReference type="InterPro" id="IPR016024">
    <property type="entry name" value="ARM-type_fold"/>
</dbReference>
<dbReference type="InterPro" id="IPR051374">
    <property type="entry name" value="Ataxin-10/CTR86_families"/>
</dbReference>
<evidence type="ECO:0000313" key="9">
    <source>
        <dbReference type="EMBL" id="KAF5335972.1"/>
    </source>
</evidence>
<evidence type="ECO:0000256" key="7">
    <source>
        <dbReference type="SAM" id="MobiDB-lite"/>
    </source>
</evidence>
<protein>
    <recommendedName>
        <fullName evidence="5">Ataxin-10 homolog</fullName>
    </recommendedName>
    <alternativeName>
        <fullName evidence="6">Copper transport protein 86</fullName>
    </alternativeName>
</protein>
<dbReference type="OrthoDB" id="379794at2759"/>
<proteinExistence type="inferred from homology"/>
<comment type="caution">
    <text evidence="9">The sequence shown here is derived from an EMBL/GenBank/DDBJ whole genome shotgun (WGS) entry which is preliminary data.</text>
</comment>